<evidence type="ECO:0000313" key="3">
    <source>
        <dbReference type="Proteomes" id="UP001219518"/>
    </source>
</evidence>
<keyword evidence="1" id="KW-0732">Signal</keyword>
<protein>
    <submittedName>
        <fullName evidence="2">Protein ALP1-like</fullName>
    </submittedName>
</protein>
<dbReference type="AlphaFoldDB" id="A0AAE1HMD8"/>
<evidence type="ECO:0000313" key="2">
    <source>
        <dbReference type="EMBL" id="KAK3924026.1"/>
    </source>
</evidence>
<feature type="chain" id="PRO_5042228717" evidence="1">
    <location>
        <begin position="21"/>
        <end position="248"/>
    </location>
</feature>
<feature type="signal peptide" evidence="1">
    <location>
        <begin position="1"/>
        <end position="20"/>
    </location>
</feature>
<gene>
    <name evidence="2" type="ORF">KUF71_002356</name>
</gene>
<name>A0AAE1HMD8_9NEOP</name>
<reference evidence="2" key="1">
    <citation type="submission" date="2021-07" db="EMBL/GenBank/DDBJ databases">
        <authorList>
            <person name="Catto M.A."/>
            <person name="Jacobson A."/>
            <person name="Kennedy G."/>
            <person name="Labadie P."/>
            <person name="Hunt B.G."/>
            <person name="Srinivasan R."/>
        </authorList>
    </citation>
    <scope>NUCLEOTIDE SEQUENCE</scope>
    <source>
        <strain evidence="2">PL_HMW_Pooled</strain>
        <tissue evidence="2">Head</tissue>
    </source>
</reference>
<comment type="caution">
    <text evidence="2">The sequence shown here is derived from an EMBL/GenBank/DDBJ whole genome shotgun (WGS) entry which is preliminary data.</text>
</comment>
<proteinExistence type="predicted"/>
<accession>A0AAE1HMD8</accession>
<organism evidence="2 3">
    <name type="scientific">Frankliniella fusca</name>
    <dbReference type="NCBI Taxonomy" id="407009"/>
    <lineage>
        <taxon>Eukaryota</taxon>
        <taxon>Metazoa</taxon>
        <taxon>Ecdysozoa</taxon>
        <taxon>Arthropoda</taxon>
        <taxon>Hexapoda</taxon>
        <taxon>Insecta</taxon>
        <taxon>Pterygota</taxon>
        <taxon>Neoptera</taxon>
        <taxon>Paraneoptera</taxon>
        <taxon>Thysanoptera</taxon>
        <taxon>Terebrantia</taxon>
        <taxon>Thripoidea</taxon>
        <taxon>Thripidae</taxon>
        <taxon>Frankliniella</taxon>
    </lineage>
</organism>
<dbReference type="EMBL" id="JAHWGI010001161">
    <property type="protein sequence ID" value="KAK3924026.1"/>
    <property type="molecule type" value="Genomic_DNA"/>
</dbReference>
<keyword evidence="3" id="KW-1185">Reference proteome</keyword>
<sequence>MLPKQFKFLHLLLSPLFLRQQTVMRLRLGLTLMLLHETENLEYRYLAQGESIQSLHDAFRVGKSTAHQVIGDTCRALWEKLQPIYLPELTRANFENVAARFFNRCQFPNCVQSMACTQIKAPPISAGRPFYDCMGFFSTVLLAIVDADYKFLIFVRRSCVAQLSNGKSFGRWANESSPMTPLAGKDIAFTHYIVGDEAFPLRSNLMCPLSGRMNRIVSRTLSFRKCFWYTRNEVAGSECCSDMLSGKS</sequence>
<dbReference type="Proteomes" id="UP001219518">
    <property type="component" value="Unassembled WGS sequence"/>
</dbReference>
<reference evidence="2" key="2">
    <citation type="journal article" date="2023" name="BMC Genomics">
        <title>Pest status, molecular evolution, and epigenetic factors derived from the genome assembly of Frankliniella fusca, a thysanopteran phytovirus vector.</title>
        <authorList>
            <person name="Catto M.A."/>
            <person name="Labadie P.E."/>
            <person name="Jacobson A.L."/>
            <person name="Kennedy G.G."/>
            <person name="Srinivasan R."/>
            <person name="Hunt B.G."/>
        </authorList>
    </citation>
    <scope>NUCLEOTIDE SEQUENCE</scope>
    <source>
        <strain evidence="2">PL_HMW_Pooled</strain>
    </source>
</reference>
<evidence type="ECO:0000256" key="1">
    <source>
        <dbReference type="SAM" id="SignalP"/>
    </source>
</evidence>